<dbReference type="InterPro" id="IPR050695">
    <property type="entry name" value="N-acetylmuramoyl_amidase_3"/>
</dbReference>
<protein>
    <submittedName>
        <fullName evidence="5">N-acetylmuramoyl-L-alanine amidase</fullName>
        <ecNumber evidence="5">3.5.1.28</ecNumber>
    </submittedName>
</protein>
<evidence type="ECO:0000256" key="1">
    <source>
        <dbReference type="ARBA" id="ARBA00022801"/>
    </source>
</evidence>
<evidence type="ECO:0000256" key="2">
    <source>
        <dbReference type="SAM" id="MobiDB-lite"/>
    </source>
</evidence>
<feature type="chain" id="PRO_5045887614" evidence="3">
    <location>
        <begin position="24"/>
        <end position="300"/>
    </location>
</feature>
<dbReference type="SMART" id="SM00646">
    <property type="entry name" value="Ami_3"/>
    <property type="match status" value="1"/>
</dbReference>
<accession>A0ABV6U0B1</accession>
<dbReference type="Pfam" id="PF01520">
    <property type="entry name" value="Amidase_3"/>
    <property type="match status" value="1"/>
</dbReference>
<dbReference type="PROSITE" id="PS51257">
    <property type="entry name" value="PROKAR_LIPOPROTEIN"/>
    <property type="match status" value="1"/>
</dbReference>
<dbReference type="RefSeq" id="WP_394300101.1">
    <property type="nucleotide sequence ID" value="NZ_JBHMQT010000006.1"/>
</dbReference>
<feature type="domain" description="MurNAc-LAA" evidence="4">
    <location>
        <begin position="173"/>
        <end position="297"/>
    </location>
</feature>
<organism evidence="5 6">
    <name type="scientific">Sphaerimonospora cavernae</name>
    <dbReference type="NCBI Taxonomy" id="1740611"/>
    <lineage>
        <taxon>Bacteria</taxon>
        <taxon>Bacillati</taxon>
        <taxon>Actinomycetota</taxon>
        <taxon>Actinomycetes</taxon>
        <taxon>Streptosporangiales</taxon>
        <taxon>Streptosporangiaceae</taxon>
        <taxon>Sphaerimonospora</taxon>
    </lineage>
</organism>
<comment type="caution">
    <text evidence="5">The sequence shown here is derived from an EMBL/GenBank/DDBJ whole genome shotgun (WGS) entry which is preliminary data.</text>
</comment>
<keyword evidence="3" id="KW-0732">Signal</keyword>
<evidence type="ECO:0000313" key="5">
    <source>
        <dbReference type="EMBL" id="MFC0861885.1"/>
    </source>
</evidence>
<dbReference type="GO" id="GO:0008745">
    <property type="term" value="F:N-acetylmuramoyl-L-alanine amidase activity"/>
    <property type="evidence" value="ECO:0007669"/>
    <property type="project" value="UniProtKB-EC"/>
</dbReference>
<keyword evidence="6" id="KW-1185">Reference proteome</keyword>
<gene>
    <name evidence="5" type="ORF">ACFHYQ_06215</name>
</gene>
<feature type="signal peptide" evidence="3">
    <location>
        <begin position="1"/>
        <end position="23"/>
    </location>
</feature>
<dbReference type="SUPFAM" id="SSF53187">
    <property type="entry name" value="Zn-dependent exopeptidases"/>
    <property type="match status" value="1"/>
</dbReference>
<dbReference type="EC" id="3.5.1.28" evidence="5"/>
<sequence length="300" mass="32196">MISRPLAAAVVGLCGLSTLVACGSLEVWGGSEAPDATSPAAATSTANPPRADANSPARTHATAQITSQDKSQEDTSQRDAQVKPLAGKVVVIDPGHNPGNRQHIREINKQVDVLTKRKACDTTGTSTNDGYSEAAFAWDVSKKLAKRLKELGATVRLTRTADRPWGPCITERAEIGNRARADAAISIHADGAPPNGRGFHIIIPKKINGPVDPVVDDSRRLGRTIRDAFRRGTGLPYSNYLGKDALDRRSDLGGLNLSKVPKVLLECGNMRNAEDAAKLKDERFRQRMADALAQGFQTYL</sequence>
<dbReference type="PANTHER" id="PTHR30404:SF0">
    <property type="entry name" value="N-ACETYLMURAMOYL-L-ALANINE AMIDASE AMIC"/>
    <property type="match status" value="1"/>
</dbReference>
<proteinExistence type="predicted"/>
<dbReference type="PANTHER" id="PTHR30404">
    <property type="entry name" value="N-ACETYLMURAMOYL-L-ALANINE AMIDASE"/>
    <property type="match status" value="1"/>
</dbReference>
<dbReference type="InterPro" id="IPR002508">
    <property type="entry name" value="MurNAc-LAA_cat"/>
</dbReference>
<feature type="compositionally biased region" description="Low complexity" evidence="2">
    <location>
        <begin position="31"/>
        <end position="51"/>
    </location>
</feature>
<name>A0ABV6U0B1_9ACTN</name>
<evidence type="ECO:0000313" key="6">
    <source>
        <dbReference type="Proteomes" id="UP001589870"/>
    </source>
</evidence>
<dbReference type="CDD" id="cd02696">
    <property type="entry name" value="MurNAc-LAA"/>
    <property type="match status" value="1"/>
</dbReference>
<dbReference type="Proteomes" id="UP001589870">
    <property type="component" value="Unassembled WGS sequence"/>
</dbReference>
<evidence type="ECO:0000259" key="4">
    <source>
        <dbReference type="SMART" id="SM00646"/>
    </source>
</evidence>
<evidence type="ECO:0000256" key="3">
    <source>
        <dbReference type="SAM" id="SignalP"/>
    </source>
</evidence>
<dbReference type="EMBL" id="JBHMQT010000006">
    <property type="protein sequence ID" value="MFC0861885.1"/>
    <property type="molecule type" value="Genomic_DNA"/>
</dbReference>
<dbReference type="Gene3D" id="3.40.630.40">
    <property type="entry name" value="Zn-dependent exopeptidases"/>
    <property type="match status" value="1"/>
</dbReference>
<feature type="compositionally biased region" description="Basic and acidic residues" evidence="2">
    <location>
        <begin position="70"/>
        <end position="81"/>
    </location>
</feature>
<reference evidence="5 6" key="1">
    <citation type="submission" date="2024-09" db="EMBL/GenBank/DDBJ databases">
        <authorList>
            <person name="Sun Q."/>
            <person name="Mori K."/>
        </authorList>
    </citation>
    <scope>NUCLEOTIDE SEQUENCE [LARGE SCALE GENOMIC DNA]</scope>
    <source>
        <strain evidence="5 6">TBRC 1851</strain>
    </source>
</reference>
<feature type="region of interest" description="Disordered" evidence="2">
    <location>
        <begin position="31"/>
        <end position="88"/>
    </location>
</feature>
<keyword evidence="1 5" id="KW-0378">Hydrolase</keyword>